<feature type="repeat" description="ANK" evidence="3">
    <location>
        <begin position="757"/>
        <end position="789"/>
    </location>
</feature>
<organism evidence="5 6">
    <name type="scientific">Mytilus galloprovincialis</name>
    <name type="common">Mediterranean mussel</name>
    <dbReference type="NCBI Taxonomy" id="29158"/>
    <lineage>
        <taxon>Eukaryota</taxon>
        <taxon>Metazoa</taxon>
        <taxon>Spiralia</taxon>
        <taxon>Lophotrochozoa</taxon>
        <taxon>Mollusca</taxon>
        <taxon>Bivalvia</taxon>
        <taxon>Autobranchia</taxon>
        <taxon>Pteriomorphia</taxon>
        <taxon>Mytilida</taxon>
        <taxon>Mytiloidea</taxon>
        <taxon>Mytilidae</taxon>
        <taxon>Mytilinae</taxon>
        <taxon>Mytilus</taxon>
    </lineage>
</organism>
<dbReference type="InterPro" id="IPR049050">
    <property type="entry name" value="nSTAND3"/>
</dbReference>
<feature type="repeat" description="ANK" evidence="3">
    <location>
        <begin position="525"/>
        <end position="557"/>
    </location>
</feature>
<feature type="repeat" description="ANK" evidence="3">
    <location>
        <begin position="690"/>
        <end position="711"/>
    </location>
</feature>
<comment type="caution">
    <text evidence="5">The sequence shown here is derived from an EMBL/GenBank/DDBJ whole genome shotgun (WGS) entry which is preliminary data.</text>
</comment>
<proteinExistence type="predicted"/>
<evidence type="ECO:0000256" key="3">
    <source>
        <dbReference type="PROSITE-ProRule" id="PRU00023"/>
    </source>
</evidence>
<keyword evidence="2 3" id="KW-0040">ANK repeat</keyword>
<feature type="repeat" description="ANK" evidence="3">
    <location>
        <begin position="492"/>
        <end position="524"/>
    </location>
</feature>
<dbReference type="PROSITE" id="PS50297">
    <property type="entry name" value="ANK_REP_REGION"/>
    <property type="match status" value="12"/>
</dbReference>
<dbReference type="PANTHER" id="PTHR24188">
    <property type="entry name" value="ANKYRIN REPEAT PROTEIN"/>
    <property type="match status" value="1"/>
</dbReference>
<feature type="domain" description="Novel STAND NTPase 3" evidence="4">
    <location>
        <begin position="2"/>
        <end position="54"/>
    </location>
</feature>
<dbReference type="SUPFAM" id="SSF48403">
    <property type="entry name" value="Ankyrin repeat"/>
    <property type="match status" value="3"/>
</dbReference>
<dbReference type="Pfam" id="PF12796">
    <property type="entry name" value="Ank_2"/>
    <property type="match status" value="3"/>
</dbReference>
<feature type="repeat" description="ANK" evidence="3">
    <location>
        <begin position="360"/>
        <end position="392"/>
    </location>
</feature>
<evidence type="ECO:0000259" key="4">
    <source>
        <dbReference type="Pfam" id="PF20720"/>
    </source>
</evidence>
<feature type="repeat" description="ANK" evidence="3">
    <location>
        <begin position="558"/>
        <end position="590"/>
    </location>
</feature>
<dbReference type="AlphaFoldDB" id="A0A8B6FK88"/>
<evidence type="ECO:0000256" key="2">
    <source>
        <dbReference type="ARBA" id="ARBA00023043"/>
    </source>
</evidence>
<keyword evidence="1" id="KW-0677">Repeat</keyword>
<evidence type="ECO:0000313" key="6">
    <source>
        <dbReference type="Proteomes" id="UP000596742"/>
    </source>
</evidence>
<feature type="repeat" description="ANK" evidence="3">
    <location>
        <begin position="657"/>
        <end position="689"/>
    </location>
</feature>
<feature type="repeat" description="ANK" evidence="3">
    <location>
        <begin position="426"/>
        <end position="458"/>
    </location>
</feature>
<feature type="repeat" description="ANK" evidence="3">
    <location>
        <begin position="624"/>
        <end position="656"/>
    </location>
</feature>
<dbReference type="PROSITE" id="PS50088">
    <property type="entry name" value="ANK_REPEAT"/>
    <property type="match status" value="12"/>
</dbReference>
<feature type="repeat" description="ANK" evidence="3">
    <location>
        <begin position="591"/>
        <end position="623"/>
    </location>
</feature>
<name>A0A8B6FK88_MYTGA</name>
<accession>A0A8B6FK88</accession>
<dbReference type="Pfam" id="PF20720">
    <property type="entry name" value="nSTAND3"/>
    <property type="match status" value="1"/>
</dbReference>
<dbReference type="EMBL" id="UYJE01006901">
    <property type="protein sequence ID" value="VDI49977.1"/>
    <property type="molecule type" value="Genomic_DNA"/>
</dbReference>
<protein>
    <submittedName>
        <fullName evidence="5">Ankyrin repeat-rich membrane spanning protein</fullName>
    </submittedName>
</protein>
<keyword evidence="6" id="KW-1185">Reference proteome</keyword>
<feature type="repeat" description="ANK" evidence="3">
    <location>
        <begin position="459"/>
        <end position="491"/>
    </location>
</feature>
<dbReference type="Proteomes" id="UP000596742">
    <property type="component" value="Unassembled WGS sequence"/>
</dbReference>
<dbReference type="SMART" id="SM00248">
    <property type="entry name" value="ANK"/>
    <property type="match status" value="13"/>
</dbReference>
<dbReference type="InterPro" id="IPR002110">
    <property type="entry name" value="Ankyrin_rpt"/>
</dbReference>
<reference evidence="5" key="1">
    <citation type="submission" date="2018-11" db="EMBL/GenBank/DDBJ databases">
        <authorList>
            <person name="Alioto T."/>
            <person name="Alioto T."/>
        </authorList>
    </citation>
    <scope>NUCLEOTIDE SEQUENCE</scope>
</reference>
<dbReference type="Gene3D" id="1.25.40.20">
    <property type="entry name" value="Ankyrin repeat-containing domain"/>
    <property type="match status" value="5"/>
</dbReference>
<dbReference type="OrthoDB" id="195446at2759"/>
<dbReference type="PANTHER" id="PTHR24188:SF29">
    <property type="entry name" value="GH09064P"/>
    <property type="match status" value="1"/>
</dbReference>
<gene>
    <name evidence="5" type="ORF">MGAL_10B040165</name>
</gene>
<sequence length="826" mass="92380">MFVPTRASDYVMECLQDNSCVTLTAPSGAGKSFIARHTALILQKTGYQIIPVIQPVTEKLGLTSVEKSIIANTYIGKSIKDIDDLSHNCDFFPLLCSLYNTQKDVDVKEYFKRPFHVYKSELDRLCEHGDEGNYKICSLVICVLFNNQLEERWFEGKVTDAQRHIIEDTCNACKINRSTSKAKLKKELETLDGTFICKQNGIYKTVHDKLFDFLVHYFGELIIECLIDHCDSLLVLERFIWHTSINDETSNIDFIIKIPDDCLALYIQRLIKDWSVGKVTIVFNNTNLQVSSFRQNLLEKLKQLNKSKQVSLVNTKDTMIPKTRSGSGDTPLILTCYYGYTDMVHWILRNDVVVDKYRDNGTTGLLMASQNGHTDIVKLLLEKNPDVNLCNNDGLSPLLQASQNGHTDIVKLLLERNPDINLCDKDGSSPLLQARAKGHTDIAKLLLERNPDVHLCDKDGLSPLLQASHNGHTDIVKLLLERNSDVNLCDKDGLRPLLQASQNGHTDIVKLLLEKNPDVNLGDKDGLSPLLQASQNGHTDIVKFLLERNPDVNLCNNNGSSPLLQASSNGHTDIAKLLLERNPDVNLCDKDGSSPLLQAIQNGHTDIVKLLLERNPGVNLCDKYGLSPLLLASQNGHTDLVKLLLERNSDVHLCTTDGCIPLLNASQNGHTNIVKLLLERNSDVDLCDINGYSPLILASQNGHTDIVRLLLAWDPDPCDDTPLSTSYVNNNTTITNSPSFVQHSLKIKPDINAQTFDGCNALYFSAWNGNLKITKLLLENNADCNICTYSKQFQIDTYKHHPTLTLEHETKSCCDYLMEKVSSHIA</sequence>
<evidence type="ECO:0000313" key="5">
    <source>
        <dbReference type="EMBL" id="VDI49977.1"/>
    </source>
</evidence>
<evidence type="ECO:0000256" key="1">
    <source>
        <dbReference type="ARBA" id="ARBA00022737"/>
    </source>
</evidence>
<feature type="repeat" description="ANK" evidence="3">
    <location>
        <begin position="393"/>
        <end position="425"/>
    </location>
</feature>
<dbReference type="Pfam" id="PF00023">
    <property type="entry name" value="Ank"/>
    <property type="match status" value="3"/>
</dbReference>
<dbReference type="InterPro" id="IPR036770">
    <property type="entry name" value="Ankyrin_rpt-contain_sf"/>
</dbReference>